<name>A0A1M5BAT7_9CLOT</name>
<evidence type="ECO:0000259" key="11">
    <source>
        <dbReference type="Pfam" id="PF02782"/>
    </source>
</evidence>
<dbReference type="STRING" id="1122155.SAMN02745158_03577"/>
<sequence>MGGKYTIGVDFGSLSVRAVLFSAEDGRQAGEEVSSYARGVMETELPDGTPLPPLSALQDPNDYITSMAEAVRGLVTNSGIPQEDIIGLGVDFTSCSLLAVDEAGEPLCNQERFRNNPHAYVKMWKQHTASVEADEITRIAKQRGEPFLRRYGSRILSEWAIPKILETAQKAPEVYQAAHCFMEAGDWINRKLTGKRTMNYCMAGLKFLWDPNRGYPSDAFFQALDPAVKDLVREKLCPESEIYPLDVCMGKLTQEGAELTSLAPGTAVAPARIDGHSASAAVGVNTPGKLVMIIGTGMGMTLLSDQEACFKGLCGVSYGAVIPGLYGYEAGLSGCGDIFQWCAQNCANERIEKEAEEKQLSVLELLTQKASGLCVGENGLLALDWWNGNRSVLADTKLSGVLLGLTLQTKPEDIFRAVLEATGFSARMVVDNFDEHGLKVSEIYAVGGIAQKNSLLMQIYADVLNRDIRVADCSQACALGSAIFAAAAAGKSRGGYDTLDEAIASMHCREGAVYHPDPQRVRQYEVLFEEFRSLHDYFGRGGTQVLNHLYRIKGDAGNENRRKDNEADRLSGEGI</sequence>
<dbReference type="AlphaFoldDB" id="A0A1M5BAT7"/>
<comment type="similarity">
    <text evidence="7 9">Belongs to the ribulokinase family.</text>
</comment>
<evidence type="ECO:0000256" key="9">
    <source>
        <dbReference type="RuleBase" id="RU003455"/>
    </source>
</evidence>
<evidence type="ECO:0000256" key="1">
    <source>
        <dbReference type="ARBA" id="ARBA00022679"/>
    </source>
</evidence>
<dbReference type="UniPathway" id="UPA00145">
    <property type="reaction ID" value="UER00566"/>
</dbReference>
<dbReference type="InterPro" id="IPR000577">
    <property type="entry name" value="Carb_kinase_FGGY"/>
</dbReference>
<dbReference type="EMBL" id="FQVI01000025">
    <property type="protein sequence ID" value="SHF39558.1"/>
    <property type="molecule type" value="Genomic_DNA"/>
</dbReference>
<dbReference type="RefSeq" id="WP_084068089.1">
    <property type="nucleotide sequence ID" value="NZ_FQVI01000025.1"/>
</dbReference>
<dbReference type="NCBIfam" id="NF003154">
    <property type="entry name" value="PRK04123.1"/>
    <property type="match status" value="1"/>
</dbReference>
<dbReference type="CDD" id="cd07781">
    <property type="entry name" value="ASKHA_NBD_FGGY_L-RBK"/>
    <property type="match status" value="1"/>
</dbReference>
<dbReference type="GO" id="GO:0005737">
    <property type="term" value="C:cytoplasm"/>
    <property type="evidence" value="ECO:0007669"/>
    <property type="project" value="TreeGrafter"/>
</dbReference>
<dbReference type="GO" id="GO:0019150">
    <property type="term" value="F:D-ribulokinase activity"/>
    <property type="evidence" value="ECO:0007669"/>
    <property type="project" value="TreeGrafter"/>
</dbReference>
<dbReference type="InterPro" id="IPR018483">
    <property type="entry name" value="Carb_kinase_FGGY_CS"/>
</dbReference>
<keyword evidence="6 7" id="KW-0119">Carbohydrate metabolism</keyword>
<dbReference type="InterPro" id="IPR005929">
    <property type="entry name" value="Ribulokinase"/>
</dbReference>
<dbReference type="PANTHER" id="PTHR43435:SF4">
    <property type="entry name" value="FGGY CARBOHYDRATE KINASE DOMAIN-CONTAINING PROTEIN"/>
    <property type="match status" value="1"/>
</dbReference>
<proteinExistence type="inferred from homology"/>
<feature type="domain" description="Carbohydrate kinase FGGY N-terminal" evidence="10">
    <location>
        <begin position="5"/>
        <end position="278"/>
    </location>
</feature>
<reference evidence="12 13" key="1">
    <citation type="submission" date="2016-11" db="EMBL/GenBank/DDBJ databases">
        <authorList>
            <person name="Jaros S."/>
            <person name="Januszkiewicz K."/>
            <person name="Wedrychowicz H."/>
        </authorList>
    </citation>
    <scope>NUCLEOTIDE SEQUENCE [LARGE SCALE GENOMIC DNA]</scope>
    <source>
        <strain evidence="12 13">DSM 17459</strain>
    </source>
</reference>
<gene>
    <name evidence="7" type="primary">araB</name>
    <name evidence="12" type="ORF">SAMN02745158_03577</name>
</gene>
<dbReference type="NCBIfam" id="TIGR01234">
    <property type="entry name" value="L-ribulokinase"/>
    <property type="match status" value="1"/>
</dbReference>
<dbReference type="PROSITE" id="PS00445">
    <property type="entry name" value="FGGY_KINASES_2"/>
    <property type="match status" value="1"/>
</dbReference>
<evidence type="ECO:0000256" key="3">
    <source>
        <dbReference type="ARBA" id="ARBA00022777"/>
    </source>
</evidence>
<keyword evidence="1 7" id="KW-0808">Transferase</keyword>
<dbReference type="EC" id="2.7.1.16" evidence="7 8"/>
<comment type="pathway">
    <text evidence="7 9">Carbohydrate degradation; L-arabinose degradation via L-ribulose; D-xylulose 5-phosphate from L-arabinose (bacterial route): step 2/3.</text>
</comment>
<dbReference type="GO" id="GO:0005524">
    <property type="term" value="F:ATP binding"/>
    <property type="evidence" value="ECO:0007669"/>
    <property type="project" value="UniProtKB-UniRule"/>
</dbReference>
<evidence type="ECO:0000313" key="13">
    <source>
        <dbReference type="Proteomes" id="UP000184245"/>
    </source>
</evidence>
<feature type="domain" description="Carbohydrate kinase FGGY C-terminal" evidence="11">
    <location>
        <begin position="291"/>
        <end position="489"/>
    </location>
</feature>
<dbReference type="InterPro" id="IPR018485">
    <property type="entry name" value="FGGY_C"/>
</dbReference>
<evidence type="ECO:0000259" key="10">
    <source>
        <dbReference type="Pfam" id="PF00370"/>
    </source>
</evidence>
<evidence type="ECO:0000256" key="6">
    <source>
        <dbReference type="ARBA" id="ARBA00023277"/>
    </source>
</evidence>
<dbReference type="PANTHER" id="PTHR43435">
    <property type="entry name" value="RIBULOKINASE"/>
    <property type="match status" value="1"/>
</dbReference>
<comment type="catalytic activity">
    <reaction evidence="7">
        <text>D-ribulose + ATP = D-ribulose 5-phosphate + ADP + H(+)</text>
        <dbReference type="Rhea" id="RHEA:17601"/>
        <dbReference type="ChEBI" id="CHEBI:15378"/>
        <dbReference type="ChEBI" id="CHEBI:17173"/>
        <dbReference type="ChEBI" id="CHEBI:30616"/>
        <dbReference type="ChEBI" id="CHEBI:58121"/>
        <dbReference type="ChEBI" id="CHEBI:456216"/>
        <dbReference type="EC" id="2.7.1.16"/>
    </reaction>
</comment>
<evidence type="ECO:0000313" key="12">
    <source>
        <dbReference type="EMBL" id="SHF39558.1"/>
    </source>
</evidence>
<dbReference type="SUPFAM" id="SSF53067">
    <property type="entry name" value="Actin-like ATPase domain"/>
    <property type="match status" value="2"/>
</dbReference>
<evidence type="ECO:0000256" key="8">
    <source>
        <dbReference type="NCBIfam" id="TIGR01234"/>
    </source>
</evidence>
<evidence type="ECO:0000256" key="4">
    <source>
        <dbReference type="ARBA" id="ARBA00022840"/>
    </source>
</evidence>
<dbReference type="PIRSF" id="PIRSF000538">
    <property type="entry name" value="GlpK"/>
    <property type="match status" value="1"/>
</dbReference>
<comment type="catalytic activity">
    <reaction evidence="7 9">
        <text>L-ribulose + ATP = L-ribulose 5-phosphate + ADP + H(+)</text>
        <dbReference type="Rhea" id="RHEA:22072"/>
        <dbReference type="ChEBI" id="CHEBI:15378"/>
        <dbReference type="ChEBI" id="CHEBI:16880"/>
        <dbReference type="ChEBI" id="CHEBI:30616"/>
        <dbReference type="ChEBI" id="CHEBI:58226"/>
        <dbReference type="ChEBI" id="CHEBI:456216"/>
        <dbReference type="EC" id="2.7.1.16"/>
    </reaction>
</comment>
<keyword evidence="3 7" id="KW-0418">Kinase</keyword>
<keyword evidence="5 7" id="KW-0054">Arabinose catabolism</keyword>
<dbReference type="InterPro" id="IPR043129">
    <property type="entry name" value="ATPase_NBD"/>
</dbReference>
<dbReference type="Proteomes" id="UP000184245">
    <property type="component" value="Unassembled WGS sequence"/>
</dbReference>
<protein>
    <recommendedName>
        <fullName evidence="7 8">Ribulokinase</fullName>
        <ecNumber evidence="7 8">2.7.1.16</ecNumber>
    </recommendedName>
</protein>
<dbReference type="Pfam" id="PF00370">
    <property type="entry name" value="FGGY_N"/>
    <property type="match status" value="1"/>
</dbReference>
<keyword evidence="4 7" id="KW-0067">ATP-binding</keyword>
<dbReference type="Gene3D" id="3.30.420.40">
    <property type="match status" value="2"/>
</dbReference>
<dbReference type="OrthoDB" id="9805576at2"/>
<dbReference type="Pfam" id="PF02782">
    <property type="entry name" value="FGGY_C"/>
    <property type="match status" value="1"/>
</dbReference>
<evidence type="ECO:0000256" key="2">
    <source>
        <dbReference type="ARBA" id="ARBA00022741"/>
    </source>
</evidence>
<evidence type="ECO:0000256" key="7">
    <source>
        <dbReference type="HAMAP-Rule" id="MF_00520"/>
    </source>
</evidence>
<keyword evidence="13" id="KW-1185">Reference proteome</keyword>
<accession>A0A1M5BAT7</accession>
<dbReference type="InterPro" id="IPR018484">
    <property type="entry name" value="FGGY_N"/>
</dbReference>
<dbReference type="GO" id="GO:0019569">
    <property type="term" value="P:L-arabinose catabolic process to D-xylulose 5-phosphate"/>
    <property type="evidence" value="ECO:0007669"/>
    <property type="project" value="UniProtKB-UniRule"/>
</dbReference>
<dbReference type="HAMAP" id="MF_00520">
    <property type="entry name" value="Ribulokinase"/>
    <property type="match status" value="1"/>
</dbReference>
<organism evidence="12 13">
    <name type="scientific">Lactonifactor longoviformis DSM 17459</name>
    <dbReference type="NCBI Taxonomy" id="1122155"/>
    <lineage>
        <taxon>Bacteria</taxon>
        <taxon>Bacillati</taxon>
        <taxon>Bacillota</taxon>
        <taxon>Clostridia</taxon>
        <taxon>Eubacteriales</taxon>
        <taxon>Clostridiaceae</taxon>
        <taxon>Lactonifactor</taxon>
    </lineage>
</organism>
<evidence type="ECO:0000256" key="5">
    <source>
        <dbReference type="ARBA" id="ARBA00022935"/>
    </source>
</evidence>
<dbReference type="GO" id="GO:0008741">
    <property type="term" value="F:ribulokinase activity"/>
    <property type="evidence" value="ECO:0007669"/>
    <property type="project" value="UniProtKB-UniRule"/>
</dbReference>
<keyword evidence="2 7" id="KW-0547">Nucleotide-binding</keyword>